<dbReference type="InterPro" id="IPR042070">
    <property type="entry name" value="PucR_C-HTH_sf"/>
</dbReference>
<name>A0AAU8J409_9ACTN</name>
<dbReference type="KEGG" id="stac:ABII15_36745"/>
<dbReference type="Pfam" id="PF14361">
    <property type="entry name" value="RsbRD_N"/>
    <property type="match status" value="1"/>
</dbReference>
<accession>A0AAU8J409</accession>
<proteinExistence type="predicted"/>
<dbReference type="AlphaFoldDB" id="A0AAU8J409"/>
<evidence type="ECO:0000259" key="2">
    <source>
        <dbReference type="Pfam" id="PF14361"/>
    </source>
</evidence>
<protein>
    <submittedName>
        <fullName evidence="3">Helix-turn-helix domain-containing protein</fullName>
    </submittedName>
</protein>
<dbReference type="InterPro" id="IPR051448">
    <property type="entry name" value="CdaR-like_regulators"/>
</dbReference>
<reference evidence="3" key="1">
    <citation type="submission" date="2024-06" db="EMBL/GenBank/DDBJ databases">
        <title>Streptomyces sp. strain HUAS MG91 genome sequences.</title>
        <authorList>
            <person name="Mo P."/>
        </authorList>
    </citation>
    <scope>NUCLEOTIDE SEQUENCE</scope>
    <source>
        <strain evidence="3">HUAS MG91</strain>
    </source>
</reference>
<organism evidence="3">
    <name type="scientific">Streptomyces tabacisoli</name>
    <dbReference type="NCBI Taxonomy" id="3156398"/>
    <lineage>
        <taxon>Bacteria</taxon>
        <taxon>Bacillati</taxon>
        <taxon>Actinomycetota</taxon>
        <taxon>Actinomycetes</taxon>
        <taxon>Kitasatosporales</taxon>
        <taxon>Streptomycetaceae</taxon>
        <taxon>Streptomyces</taxon>
    </lineage>
</organism>
<dbReference type="Gene3D" id="1.10.10.2840">
    <property type="entry name" value="PucR C-terminal helix-turn-helix domain"/>
    <property type="match status" value="1"/>
</dbReference>
<gene>
    <name evidence="3" type="ORF">ABII15_36745</name>
</gene>
<dbReference type="EMBL" id="CP159534">
    <property type="protein sequence ID" value="XCJ75185.1"/>
    <property type="molecule type" value="Genomic_DNA"/>
</dbReference>
<dbReference type="PANTHER" id="PTHR33744:SF1">
    <property type="entry name" value="DNA-BINDING TRANSCRIPTIONAL ACTIVATOR ADER"/>
    <property type="match status" value="1"/>
</dbReference>
<dbReference type="PANTHER" id="PTHR33744">
    <property type="entry name" value="CARBOHYDRATE DIACID REGULATOR"/>
    <property type="match status" value="1"/>
</dbReference>
<dbReference type="InterPro" id="IPR025751">
    <property type="entry name" value="RsbRD_N_dom"/>
</dbReference>
<dbReference type="InterPro" id="IPR025736">
    <property type="entry name" value="PucR_C-HTH_dom"/>
</dbReference>
<dbReference type="Pfam" id="PF13556">
    <property type="entry name" value="HTH_30"/>
    <property type="match status" value="1"/>
</dbReference>
<feature type="domain" description="PucR C-terminal helix-turn-helix" evidence="1">
    <location>
        <begin position="329"/>
        <end position="387"/>
    </location>
</feature>
<evidence type="ECO:0000259" key="1">
    <source>
        <dbReference type="Pfam" id="PF13556"/>
    </source>
</evidence>
<dbReference type="RefSeq" id="WP_353946620.1">
    <property type="nucleotide sequence ID" value="NZ_CP159534.1"/>
</dbReference>
<sequence>MAQDEARLRRHLASSLLDDIDGITGRLVSDICAHSALYASGRPVPLADLRAICRDNLVLVVKDFGRMPAGADDFTAAATETGRRRAGQGMPLDTVLMAYRRGGRVLWQAMTEPLRGRPAGEQDLALDVAGALWETIDRFSTVMSDAYRLAQLELQHRRESRRGAFLEALLEGRGSDPAVAAAASAALGIPVTDSYVVVVIDQNPADPAAPEPVLKEADLWSFWRTRAARSTGLVRLASLEPAKLAAVLRTARLGAVGMSPAFRSLADADTALRLAERALGTLSPHSGEVAELDERLVEAMLTGDAEMADRIVARYLGGVPECGPDAVLLMDTLNTWLAMGCSAPRTAERLYCHRNTILNRLERISEITGWSIESGEARLGWALALRAARVPR</sequence>
<evidence type="ECO:0000313" key="3">
    <source>
        <dbReference type="EMBL" id="XCJ75185.1"/>
    </source>
</evidence>
<feature type="domain" description="RsbT co-antagonist protein RsbRD N-terminal" evidence="2">
    <location>
        <begin position="21"/>
        <end position="162"/>
    </location>
</feature>